<gene>
    <name evidence="1" type="ORF">CI109_106982</name>
</gene>
<keyword evidence="2" id="KW-1185">Reference proteome</keyword>
<dbReference type="GeneID" id="43586067"/>
<reference evidence="1" key="1">
    <citation type="submission" date="2017-08" db="EMBL/GenBank/DDBJ databases">
        <authorList>
            <person name="Cuomo C."/>
            <person name="Billmyre B."/>
            <person name="Heitman J."/>
        </authorList>
    </citation>
    <scope>NUCLEOTIDE SEQUENCE</scope>
    <source>
        <strain evidence="1">CBS 12478</strain>
    </source>
</reference>
<evidence type="ECO:0000313" key="1">
    <source>
        <dbReference type="EMBL" id="WWD22489.1"/>
    </source>
</evidence>
<evidence type="ECO:0000313" key="2">
    <source>
        <dbReference type="Proteomes" id="UP000322225"/>
    </source>
</evidence>
<dbReference type="EMBL" id="CP144063">
    <property type="protein sequence ID" value="WWD22489.1"/>
    <property type="molecule type" value="Genomic_DNA"/>
</dbReference>
<dbReference type="OrthoDB" id="2536440at2759"/>
<dbReference type="Gene3D" id="3.10.580.10">
    <property type="entry name" value="CBS-domain"/>
    <property type="match status" value="1"/>
</dbReference>
<proteinExistence type="predicted"/>
<dbReference type="Proteomes" id="UP000322225">
    <property type="component" value="Chromosome 13"/>
</dbReference>
<dbReference type="InterPro" id="IPR000644">
    <property type="entry name" value="CBS_dom"/>
</dbReference>
<dbReference type="SUPFAM" id="SSF54631">
    <property type="entry name" value="CBS-domain pair"/>
    <property type="match status" value="1"/>
</dbReference>
<protein>
    <submittedName>
        <fullName evidence="1">Uncharacterized protein</fullName>
    </submittedName>
</protein>
<name>A0A5M6C649_9TREE</name>
<dbReference type="RefSeq" id="XP_031863516.1">
    <property type="nucleotide sequence ID" value="XM_032001959.1"/>
</dbReference>
<dbReference type="KEGG" id="ksn:43586067"/>
<dbReference type="AlphaFoldDB" id="A0A5M6C649"/>
<accession>A0A5M6C649</accession>
<organism evidence="1 2">
    <name type="scientific">Kwoniella shandongensis</name>
    <dbReference type="NCBI Taxonomy" id="1734106"/>
    <lineage>
        <taxon>Eukaryota</taxon>
        <taxon>Fungi</taxon>
        <taxon>Dikarya</taxon>
        <taxon>Basidiomycota</taxon>
        <taxon>Agaricomycotina</taxon>
        <taxon>Tremellomycetes</taxon>
        <taxon>Tremellales</taxon>
        <taxon>Cryptococcaceae</taxon>
        <taxon>Kwoniella</taxon>
    </lineage>
</organism>
<dbReference type="PANTHER" id="PTHR42115">
    <property type="entry name" value="BETA-SYNTHASE (BETA-THIONASE), PUTATIVE (AFU_ORTHOLOGUE AFUA_3G08420)-RELATED"/>
    <property type="match status" value="1"/>
</dbReference>
<dbReference type="Pfam" id="PF00571">
    <property type="entry name" value="CBS"/>
    <property type="match status" value="1"/>
</dbReference>
<sequence length="160" mass="18164">MDKETTPTATSDQTQQSSIAAKYRGACVEDLQLPPAFCLPNDALIQQALEAAYEREFDHLPVLNQRRRPIGYLDVPLIKSKFEDGKIDQLDTVLQHINHFPTSSPKHPYTVIHPLTPLEELEGFFRTTGVDFALVTDTERKWVLAVATKDDLETFVRRRG</sequence>
<dbReference type="PANTHER" id="PTHR42115:SF1">
    <property type="entry name" value="BETA-SYNTHASE (BETA-THIONASE), PUTATIVE (AFU_ORTHOLOGUE AFUA_3G08420)-RELATED"/>
    <property type="match status" value="1"/>
</dbReference>
<dbReference type="InterPro" id="IPR046342">
    <property type="entry name" value="CBS_dom_sf"/>
</dbReference>
<reference evidence="1" key="2">
    <citation type="submission" date="2024-01" db="EMBL/GenBank/DDBJ databases">
        <title>Comparative genomics of Cryptococcus and Kwoniella reveals pathogenesis evolution and contrasting modes of karyotype evolution via chromosome fusion or intercentromeric recombination.</title>
        <authorList>
            <person name="Coelho M.A."/>
            <person name="David-Palma M."/>
            <person name="Shea T."/>
            <person name="Bowers K."/>
            <person name="McGinley-Smith S."/>
            <person name="Mohammad A.W."/>
            <person name="Gnirke A."/>
            <person name="Yurkov A.M."/>
            <person name="Nowrousian M."/>
            <person name="Sun S."/>
            <person name="Cuomo C.A."/>
            <person name="Heitman J."/>
        </authorList>
    </citation>
    <scope>NUCLEOTIDE SEQUENCE</scope>
    <source>
        <strain evidence="1">CBS 12478</strain>
    </source>
</reference>